<gene>
    <name evidence="3" type="ORF">EV356DRAFT_504455</name>
</gene>
<name>A0A6A6H633_VIRVR</name>
<evidence type="ECO:0000256" key="2">
    <source>
        <dbReference type="SAM" id="SignalP"/>
    </source>
</evidence>
<dbReference type="AlphaFoldDB" id="A0A6A6H633"/>
<dbReference type="EMBL" id="ML991810">
    <property type="protein sequence ID" value="KAF2232993.1"/>
    <property type="molecule type" value="Genomic_DNA"/>
</dbReference>
<feature type="region of interest" description="Disordered" evidence="1">
    <location>
        <begin position="177"/>
        <end position="197"/>
    </location>
</feature>
<evidence type="ECO:0000256" key="1">
    <source>
        <dbReference type="SAM" id="MobiDB-lite"/>
    </source>
</evidence>
<organism evidence="3 4">
    <name type="scientific">Viridothelium virens</name>
    <name type="common">Speckled blister lichen</name>
    <name type="synonym">Trypethelium virens</name>
    <dbReference type="NCBI Taxonomy" id="1048519"/>
    <lineage>
        <taxon>Eukaryota</taxon>
        <taxon>Fungi</taxon>
        <taxon>Dikarya</taxon>
        <taxon>Ascomycota</taxon>
        <taxon>Pezizomycotina</taxon>
        <taxon>Dothideomycetes</taxon>
        <taxon>Dothideomycetes incertae sedis</taxon>
        <taxon>Trypetheliales</taxon>
        <taxon>Trypetheliaceae</taxon>
        <taxon>Viridothelium</taxon>
    </lineage>
</organism>
<feature type="signal peptide" evidence="2">
    <location>
        <begin position="1"/>
        <end position="23"/>
    </location>
</feature>
<reference evidence="3" key="1">
    <citation type="journal article" date="2020" name="Stud. Mycol.">
        <title>101 Dothideomycetes genomes: a test case for predicting lifestyles and emergence of pathogens.</title>
        <authorList>
            <person name="Haridas S."/>
            <person name="Albert R."/>
            <person name="Binder M."/>
            <person name="Bloem J."/>
            <person name="Labutti K."/>
            <person name="Salamov A."/>
            <person name="Andreopoulos B."/>
            <person name="Baker S."/>
            <person name="Barry K."/>
            <person name="Bills G."/>
            <person name="Bluhm B."/>
            <person name="Cannon C."/>
            <person name="Castanera R."/>
            <person name="Culley D."/>
            <person name="Daum C."/>
            <person name="Ezra D."/>
            <person name="Gonzalez J."/>
            <person name="Henrissat B."/>
            <person name="Kuo A."/>
            <person name="Liang C."/>
            <person name="Lipzen A."/>
            <person name="Lutzoni F."/>
            <person name="Magnuson J."/>
            <person name="Mondo S."/>
            <person name="Nolan M."/>
            <person name="Ohm R."/>
            <person name="Pangilinan J."/>
            <person name="Park H.-J."/>
            <person name="Ramirez L."/>
            <person name="Alfaro M."/>
            <person name="Sun H."/>
            <person name="Tritt A."/>
            <person name="Yoshinaga Y."/>
            <person name="Zwiers L.-H."/>
            <person name="Turgeon B."/>
            <person name="Goodwin S."/>
            <person name="Spatafora J."/>
            <person name="Crous P."/>
            <person name="Grigoriev I."/>
        </authorList>
    </citation>
    <scope>NUCLEOTIDE SEQUENCE</scope>
    <source>
        <strain evidence="3">Tuck. ex Michener</strain>
    </source>
</reference>
<sequence>MKTLLDWPYASIIFSFLVDGLYAQLGISGTESEICSSSCNIAAECAAQCLNQPTGSPYISCLCQESCVDFFGICDSCCQGTASSYGQFQDPFCGSSVNKNLQNCNFYGDVAPNAKAYLFNSISFASSSSLPSNAASFVSRLPSPTLVTLNVTSSQVTASTTVSAPCTTWGGPPKISAVSSAAANPTSSSSTSPGPTATPASSAGHLVWVSSLQTQIVCFSAVLFTVMIMFQ</sequence>
<dbReference type="Proteomes" id="UP000800092">
    <property type="component" value="Unassembled WGS sequence"/>
</dbReference>
<keyword evidence="4" id="KW-1185">Reference proteome</keyword>
<protein>
    <submittedName>
        <fullName evidence="3">Uncharacterized protein</fullName>
    </submittedName>
</protein>
<accession>A0A6A6H633</accession>
<keyword evidence="2" id="KW-0732">Signal</keyword>
<feature type="chain" id="PRO_5025370376" evidence="2">
    <location>
        <begin position="24"/>
        <end position="231"/>
    </location>
</feature>
<evidence type="ECO:0000313" key="4">
    <source>
        <dbReference type="Proteomes" id="UP000800092"/>
    </source>
</evidence>
<proteinExistence type="predicted"/>
<evidence type="ECO:0000313" key="3">
    <source>
        <dbReference type="EMBL" id="KAF2232993.1"/>
    </source>
</evidence>